<evidence type="ECO:0000313" key="1">
    <source>
        <dbReference type="EMBL" id="MPM35329.1"/>
    </source>
</evidence>
<dbReference type="EMBL" id="VSSQ01007251">
    <property type="protein sequence ID" value="MPM35329.1"/>
    <property type="molecule type" value="Genomic_DNA"/>
</dbReference>
<comment type="caution">
    <text evidence="1">The sequence shown here is derived from an EMBL/GenBank/DDBJ whole genome shotgun (WGS) entry which is preliminary data.</text>
</comment>
<proteinExistence type="predicted"/>
<name>A0A644Z439_9ZZZZ</name>
<dbReference type="AlphaFoldDB" id="A0A644Z439"/>
<organism evidence="1">
    <name type="scientific">bioreactor metagenome</name>
    <dbReference type="NCBI Taxonomy" id="1076179"/>
    <lineage>
        <taxon>unclassified sequences</taxon>
        <taxon>metagenomes</taxon>
        <taxon>ecological metagenomes</taxon>
    </lineage>
</organism>
<protein>
    <submittedName>
        <fullName evidence="1">Uncharacterized protein</fullName>
    </submittedName>
</protein>
<gene>
    <name evidence="1" type="ORF">SDC9_81919</name>
</gene>
<reference evidence="1" key="1">
    <citation type="submission" date="2019-08" db="EMBL/GenBank/DDBJ databases">
        <authorList>
            <person name="Kucharzyk K."/>
            <person name="Murdoch R.W."/>
            <person name="Higgins S."/>
            <person name="Loffler F."/>
        </authorList>
    </citation>
    <scope>NUCLEOTIDE SEQUENCE</scope>
</reference>
<sequence length="134" mass="14927">MCDASAETGFRGILLIDVSGVEIARDPREQIYVCLTDGLADAGGLADSKPVHGEPLHKSLLSWDFIGNNGYNTNFYLESRQRLLSKLAEGEQQKCLHFCKISIERLFSVACRRPPQNAAAFIGRFYLTMIMKTV</sequence>
<accession>A0A644Z439</accession>